<feature type="region of interest" description="Disordered" evidence="2">
    <location>
        <begin position="376"/>
        <end position="396"/>
    </location>
</feature>
<dbReference type="InterPro" id="IPR007492">
    <property type="entry name" value="LytTR_DNA-bd_dom"/>
</dbReference>
<feature type="transmembrane region" description="Helical" evidence="1">
    <location>
        <begin position="71"/>
        <end position="94"/>
    </location>
</feature>
<keyword evidence="1" id="KW-0472">Membrane</keyword>
<dbReference type="SMART" id="SM00850">
    <property type="entry name" value="LytTR"/>
    <property type="match status" value="1"/>
</dbReference>
<dbReference type="InterPro" id="IPR012073">
    <property type="entry name" value="LytTR_MHYT"/>
</dbReference>
<keyword evidence="6" id="KW-1185">Reference proteome</keyword>
<dbReference type="InterPro" id="IPR005330">
    <property type="entry name" value="MHYT_dom"/>
</dbReference>
<proteinExistence type="predicted"/>
<evidence type="ECO:0000313" key="6">
    <source>
        <dbReference type="Proteomes" id="UP000664779"/>
    </source>
</evidence>
<evidence type="ECO:0000259" key="3">
    <source>
        <dbReference type="PROSITE" id="PS50924"/>
    </source>
</evidence>
<keyword evidence="1" id="KW-1133">Transmembrane helix</keyword>
<dbReference type="PANTHER" id="PTHR35152:SF1">
    <property type="entry name" value="DOMAIN SIGNALLING PROTEIN, PUTATIVE (AFU_ORTHOLOGUE AFUA_5G11310)-RELATED"/>
    <property type="match status" value="1"/>
</dbReference>
<feature type="region of interest" description="Disordered" evidence="2">
    <location>
        <begin position="237"/>
        <end position="264"/>
    </location>
</feature>
<keyword evidence="5" id="KW-0238">DNA-binding</keyword>
<feature type="transmembrane region" description="Helical" evidence="1">
    <location>
        <begin position="172"/>
        <end position="195"/>
    </location>
</feature>
<dbReference type="Pfam" id="PF03707">
    <property type="entry name" value="MHYT"/>
    <property type="match status" value="3"/>
</dbReference>
<accession>A0A939ENS8</accession>
<feature type="transmembrane region" description="Helical" evidence="1">
    <location>
        <begin position="139"/>
        <end position="160"/>
    </location>
</feature>
<feature type="transmembrane region" description="Helical" evidence="1">
    <location>
        <begin position="106"/>
        <end position="127"/>
    </location>
</feature>
<protein>
    <submittedName>
        <fullName evidence="5">LytTR family transcriptional regulator DNA-binding domain-containing protein</fullName>
    </submittedName>
</protein>
<evidence type="ECO:0000256" key="2">
    <source>
        <dbReference type="SAM" id="MobiDB-lite"/>
    </source>
</evidence>
<dbReference type="AlphaFoldDB" id="A0A939ENS8"/>
<dbReference type="Pfam" id="PF04397">
    <property type="entry name" value="LytTR"/>
    <property type="match status" value="1"/>
</dbReference>
<dbReference type="EMBL" id="JAFLNF010000003">
    <property type="protein sequence ID" value="MBO0345302.1"/>
    <property type="molecule type" value="Genomic_DNA"/>
</dbReference>
<comment type="caution">
    <text evidence="5">The sequence shown here is derived from an EMBL/GenBank/DDBJ whole genome shotgun (WGS) entry which is preliminary data.</text>
</comment>
<sequence>MTVSHEPWLVMLSLVVAFQGSFVGLSLAVRLRDTALEDRRKLLAASALTLALGIWSMHFVGMLAARLPVTVNFLVLPTLVSFLVCVLVVGLAVMAASQGRLSVVRLALSALVMGAGICTMHYLGMYALHGAVAMQHDPVYVIASFLVAFNAAGLALWLSFGGRRPPLVRSATVQALAISAMHYIAMAGLSLGPALSPMPAPSLAPELSAGTLAIVVACVAFLVSGLFLLTLVPQQSADGSPERPEVPGASGTPQAWTMRGHVDPLQTDGTFSNQHEPFASQTMPRRVVSSSSIAERSGLPIERDGVKAVVAVEHVYAVQADAHYTKVFDGVRHLFCPLSISEVERRLDAAEFMRVHRSHIVRLSRVTGQRRQGDSGVLLLAPSGHPDGTRKETRGETVCVPVSRSRWAQVRSRFDGEDQGNMASPTSSGHHTEQPTRLPEAAGAGLPSRA</sequence>
<keyword evidence="1" id="KW-0812">Transmembrane</keyword>
<evidence type="ECO:0000313" key="5">
    <source>
        <dbReference type="EMBL" id="MBO0345302.1"/>
    </source>
</evidence>
<feature type="domain" description="HTH LytTR-type" evidence="4">
    <location>
        <begin position="299"/>
        <end position="416"/>
    </location>
</feature>
<dbReference type="GO" id="GO:0016020">
    <property type="term" value="C:membrane"/>
    <property type="evidence" value="ECO:0007669"/>
    <property type="project" value="UniProtKB-UniRule"/>
</dbReference>
<dbReference type="RefSeq" id="WP_206939762.1">
    <property type="nucleotide sequence ID" value="NZ_JAFLNF010000003.1"/>
</dbReference>
<dbReference type="PROSITE" id="PS50924">
    <property type="entry name" value="MHYT"/>
    <property type="match status" value="1"/>
</dbReference>
<dbReference type="Gene3D" id="2.40.50.1020">
    <property type="entry name" value="LytTr DNA-binding domain"/>
    <property type="match status" value="1"/>
</dbReference>
<gene>
    <name evidence="5" type="ORF">J0X15_08720</name>
</gene>
<feature type="domain" description="MHYT" evidence="3">
    <location>
        <begin position="5"/>
        <end position="192"/>
    </location>
</feature>
<feature type="transmembrane region" description="Helical" evidence="1">
    <location>
        <begin position="43"/>
        <end position="65"/>
    </location>
</feature>
<dbReference type="PROSITE" id="PS50930">
    <property type="entry name" value="HTH_LYTTR"/>
    <property type="match status" value="1"/>
</dbReference>
<dbReference type="PIRSF" id="PIRSF036615">
    <property type="entry name" value="MHYT_LytTR"/>
    <property type="match status" value="1"/>
</dbReference>
<feature type="transmembrane region" description="Helical" evidence="1">
    <location>
        <begin position="207"/>
        <end position="232"/>
    </location>
</feature>
<evidence type="ECO:0000256" key="1">
    <source>
        <dbReference type="PROSITE-ProRule" id="PRU00244"/>
    </source>
</evidence>
<feature type="transmembrane region" description="Helical" evidence="1">
    <location>
        <begin position="12"/>
        <end position="31"/>
    </location>
</feature>
<dbReference type="GO" id="GO:0003677">
    <property type="term" value="F:DNA binding"/>
    <property type="evidence" value="ECO:0007669"/>
    <property type="project" value="UniProtKB-KW"/>
</dbReference>
<name>A0A939ENS8_9HYPH</name>
<dbReference type="Proteomes" id="UP000664779">
    <property type="component" value="Unassembled WGS sequence"/>
</dbReference>
<feature type="region of interest" description="Disordered" evidence="2">
    <location>
        <begin position="410"/>
        <end position="450"/>
    </location>
</feature>
<reference evidence="5" key="1">
    <citation type="submission" date="2021-03" db="EMBL/GenBank/DDBJ databases">
        <title>Roseibium sp. CAU 1637 isolated from Incheon.</title>
        <authorList>
            <person name="Kim W."/>
        </authorList>
    </citation>
    <scope>NUCLEOTIDE SEQUENCE</scope>
    <source>
        <strain evidence="5">CAU 1637</strain>
    </source>
</reference>
<organism evidence="5 6">
    <name type="scientific">Roseibium limicola</name>
    <dbReference type="NCBI Taxonomy" id="2816037"/>
    <lineage>
        <taxon>Bacteria</taxon>
        <taxon>Pseudomonadati</taxon>
        <taxon>Pseudomonadota</taxon>
        <taxon>Alphaproteobacteria</taxon>
        <taxon>Hyphomicrobiales</taxon>
        <taxon>Stappiaceae</taxon>
        <taxon>Roseibium</taxon>
    </lineage>
</organism>
<dbReference type="PANTHER" id="PTHR35152">
    <property type="entry name" value="DOMAIN SIGNALLING PROTEIN, PUTATIVE (AFU_ORTHOLOGUE AFUA_5G11310)-RELATED"/>
    <property type="match status" value="1"/>
</dbReference>
<evidence type="ECO:0000259" key="4">
    <source>
        <dbReference type="PROSITE" id="PS50930"/>
    </source>
</evidence>